<dbReference type="AlphaFoldDB" id="A0A921K1E3"/>
<accession>A0A921K1E3</accession>
<dbReference type="Proteomes" id="UP000707535">
    <property type="component" value="Unassembled WGS sequence"/>
</dbReference>
<name>A0A921K1E3_9LACO</name>
<reference evidence="2" key="1">
    <citation type="journal article" date="2021" name="PeerJ">
        <title>Extensive microbial diversity within the chicken gut microbiome revealed by metagenomics and culture.</title>
        <authorList>
            <person name="Gilroy R."/>
            <person name="Ravi A."/>
            <person name="Getino M."/>
            <person name="Pursley I."/>
            <person name="Horton D.L."/>
            <person name="Alikhan N.F."/>
            <person name="Baker D."/>
            <person name="Gharbi K."/>
            <person name="Hall N."/>
            <person name="Watson M."/>
            <person name="Adriaenssens E.M."/>
            <person name="Foster-Nyarko E."/>
            <person name="Jarju S."/>
            <person name="Secka A."/>
            <person name="Antonio M."/>
            <person name="Oren A."/>
            <person name="Chaudhuri R.R."/>
            <person name="La Ragione R."/>
            <person name="Hildebrand F."/>
            <person name="Pallen M.J."/>
        </authorList>
    </citation>
    <scope>NUCLEOTIDE SEQUENCE</scope>
    <source>
        <strain evidence="2">CHK174-6876</strain>
    </source>
</reference>
<organism evidence="2 3">
    <name type="scientific">Ligilactobacillus acidipiscis</name>
    <dbReference type="NCBI Taxonomy" id="89059"/>
    <lineage>
        <taxon>Bacteria</taxon>
        <taxon>Bacillati</taxon>
        <taxon>Bacillota</taxon>
        <taxon>Bacilli</taxon>
        <taxon>Lactobacillales</taxon>
        <taxon>Lactobacillaceae</taxon>
        <taxon>Ligilactobacillus</taxon>
    </lineage>
</organism>
<gene>
    <name evidence="2" type="ORF">K8V00_09775</name>
</gene>
<evidence type="ECO:0000259" key="1">
    <source>
        <dbReference type="Pfam" id="PF14470"/>
    </source>
</evidence>
<dbReference type="Pfam" id="PF14470">
    <property type="entry name" value="bPH_3"/>
    <property type="match status" value="1"/>
</dbReference>
<proteinExistence type="predicted"/>
<feature type="domain" description="YokE-like PH" evidence="1">
    <location>
        <begin position="32"/>
        <end position="123"/>
    </location>
</feature>
<evidence type="ECO:0000313" key="2">
    <source>
        <dbReference type="EMBL" id="HJE97898.1"/>
    </source>
</evidence>
<reference evidence="2" key="2">
    <citation type="submission" date="2021-09" db="EMBL/GenBank/DDBJ databases">
        <authorList>
            <person name="Gilroy R."/>
        </authorList>
    </citation>
    <scope>NUCLEOTIDE SEQUENCE</scope>
    <source>
        <strain evidence="2">CHK174-6876</strain>
    </source>
</reference>
<comment type="caution">
    <text evidence="2">The sequence shown here is derived from an EMBL/GenBank/DDBJ whole genome shotgun (WGS) entry which is preliminary data.</text>
</comment>
<dbReference type="InterPro" id="IPR039519">
    <property type="entry name" value="YokE-like_PH"/>
</dbReference>
<protein>
    <submittedName>
        <fullName evidence="2">PH domain-containing protein</fullName>
    </submittedName>
</protein>
<sequence>MDLQTIQQQFKDANVSDTFGTKKEIKYLPEIMDDDEVVQYATSGMVNGNTVLVVCTNERVLFVDKGMIYGVKSNEIPLDMVNSVSYSKGMMFGKISVVNGAITTEIDQVDKATAPIMADTIKKTAKEYKANLHQLNNGNDNGDTLNKIISQNEQIIALLEKIANK</sequence>
<evidence type="ECO:0000313" key="3">
    <source>
        <dbReference type="Proteomes" id="UP000707535"/>
    </source>
</evidence>
<dbReference type="EMBL" id="DYXG01000095">
    <property type="protein sequence ID" value="HJE97898.1"/>
    <property type="molecule type" value="Genomic_DNA"/>
</dbReference>